<dbReference type="GeneID" id="117576751"/>
<evidence type="ECO:0000313" key="3">
    <source>
        <dbReference type="RefSeq" id="XP_034117675.1"/>
    </source>
</evidence>
<organism evidence="2 3">
    <name type="scientific">Drosophila albomicans</name>
    <name type="common">Fruit fly</name>
    <dbReference type="NCBI Taxonomy" id="7291"/>
    <lineage>
        <taxon>Eukaryota</taxon>
        <taxon>Metazoa</taxon>
        <taxon>Ecdysozoa</taxon>
        <taxon>Arthropoda</taxon>
        <taxon>Hexapoda</taxon>
        <taxon>Insecta</taxon>
        <taxon>Pterygota</taxon>
        <taxon>Neoptera</taxon>
        <taxon>Endopterygota</taxon>
        <taxon>Diptera</taxon>
        <taxon>Brachycera</taxon>
        <taxon>Muscomorpha</taxon>
        <taxon>Ephydroidea</taxon>
        <taxon>Drosophilidae</taxon>
        <taxon>Drosophila</taxon>
    </lineage>
</organism>
<proteinExistence type="predicted"/>
<dbReference type="Proteomes" id="UP000515160">
    <property type="component" value="Chromosome 2R"/>
</dbReference>
<feature type="compositionally biased region" description="Polar residues" evidence="1">
    <location>
        <begin position="303"/>
        <end position="312"/>
    </location>
</feature>
<feature type="region of interest" description="Disordered" evidence="1">
    <location>
        <begin position="139"/>
        <end position="166"/>
    </location>
</feature>
<protein>
    <submittedName>
        <fullName evidence="3">Protein bottleneck</fullName>
    </submittedName>
</protein>
<gene>
    <name evidence="3" type="primary">LOC117576751</name>
</gene>
<name>A0A6P8Y2K5_DROAB</name>
<dbReference type="AlphaFoldDB" id="A0A6P8Y2K5"/>
<reference evidence="3" key="1">
    <citation type="submission" date="2025-08" db="UniProtKB">
        <authorList>
            <consortium name="RefSeq"/>
        </authorList>
    </citation>
    <scope>IDENTIFICATION</scope>
    <source>
        <strain evidence="3">15112-1751.03</strain>
        <tissue evidence="3">Whole Adult</tissue>
    </source>
</reference>
<evidence type="ECO:0000256" key="1">
    <source>
        <dbReference type="SAM" id="MobiDB-lite"/>
    </source>
</evidence>
<dbReference type="OrthoDB" id="8014239at2759"/>
<evidence type="ECO:0000313" key="2">
    <source>
        <dbReference type="Proteomes" id="UP000515160"/>
    </source>
</evidence>
<keyword evidence="2" id="KW-1185">Reference proteome</keyword>
<dbReference type="RefSeq" id="XP_034117675.1">
    <property type="nucleotide sequence ID" value="XM_034261784.2"/>
</dbReference>
<sequence length="347" mass="38193">MSISTFNFQFYNYKLPAAVPVIEATSFSELEMDIDEEEMTATTAVAVAPITSTPLPAKQQHLQHLPRPPTPRFTSELALAITGPEANVVATPKPIAKPLPELRPQLYKSQKRWSMELREKVLEMSKRNNGSDEHIPQFTLQQQQQRQEQQDCNATFTSSSHIADSDADDVAAAGHDETTRSVSDKINFFNKLTNTFESARSTAQNTNNNNNNANRFISLLRSSRPMGVATTGNGNGNGNIGLVPPPKPKRLAATTSATATSVPDVASYQFATPNAKPPTAYGNNGVQRKCSLRRKPSMEKSRATISRQNSNAATLRPQRHAMMEDLSLVVPVRLRIAEYEQRISMGA</sequence>
<feature type="region of interest" description="Disordered" evidence="1">
    <location>
        <begin position="293"/>
        <end position="312"/>
    </location>
</feature>
<accession>A0A6P8Y2K5</accession>